<comment type="similarity">
    <text evidence="1 2">Belongs to the gamma-glutamylcyclotransferase family.</text>
</comment>
<dbReference type="CDD" id="cd06661">
    <property type="entry name" value="GGCT_like"/>
    <property type="match status" value="1"/>
</dbReference>
<sequence>MIISRAYKEGSRIMHRVFVYGTLKRDEPNYYVLQKCDYGHAEYVGRAVTCDKYPLVVATRYNIPFLLSKCGTGKNVEGELFDVDDSMLASLDKLEGCPSWYSRLSIPIVLTTDGHDNRLEVPVRQNVQVYLLENYKKELLDRVMLTDYSSKGQHNLPYDSAWYVRVEEWGLIHTVINSIVICYYYLC</sequence>
<dbReference type="Pfam" id="PF06094">
    <property type="entry name" value="GGACT"/>
    <property type="match status" value="1"/>
</dbReference>
<feature type="domain" description="Gamma-glutamylcyclotransferase AIG2-like" evidence="3">
    <location>
        <begin position="17"/>
        <end position="149"/>
    </location>
</feature>
<accession>A0ABM1F4S7</accession>
<keyword evidence="4" id="KW-1185">Reference proteome</keyword>
<name>A0ABM1F4S7_PRICU</name>
<dbReference type="PANTHER" id="PTHR12510:SF4">
    <property type="entry name" value="GAMMA-GLUTAMYLAMINECYCLOTRANSFERASE"/>
    <property type="match status" value="1"/>
</dbReference>
<dbReference type="InterPro" id="IPR039126">
    <property type="entry name" value="GGACT"/>
</dbReference>
<evidence type="ECO:0000259" key="3">
    <source>
        <dbReference type="Pfam" id="PF06094"/>
    </source>
</evidence>
<dbReference type="RefSeq" id="XP_014679448.1">
    <property type="nucleotide sequence ID" value="XM_014823962.1"/>
</dbReference>
<protein>
    <recommendedName>
        <fullName evidence="2">Gamma-glutamylcyclotransferase family protein</fullName>
    </recommendedName>
</protein>
<proteinExistence type="inferred from homology"/>
<reference evidence="5" key="1">
    <citation type="submission" date="2025-08" db="UniProtKB">
        <authorList>
            <consortium name="RefSeq"/>
        </authorList>
    </citation>
    <scope>IDENTIFICATION</scope>
</reference>
<dbReference type="PANTHER" id="PTHR12510">
    <property type="entry name" value="TROPONIN C-AKIN-1 PROTEIN"/>
    <property type="match status" value="1"/>
</dbReference>
<dbReference type="GeneID" id="106819313"/>
<evidence type="ECO:0000256" key="1">
    <source>
        <dbReference type="ARBA" id="ARBA00008861"/>
    </source>
</evidence>
<dbReference type="SUPFAM" id="SSF110857">
    <property type="entry name" value="Gamma-glutamyl cyclotransferase-like"/>
    <property type="match status" value="1"/>
</dbReference>
<dbReference type="Gene3D" id="3.10.490.10">
    <property type="entry name" value="Gamma-glutamyl cyclotransferase-like"/>
    <property type="match status" value="1"/>
</dbReference>
<evidence type="ECO:0000256" key="2">
    <source>
        <dbReference type="RuleBase" id="RU367036"/>
    </source>
</evidence>
<gene>
    <name evidence="5" type="primary">LOC106819313</name>
</gene>
<evidence type="ECO:0000313" key="5">
    <source>
        <dbReference type="RefSeq" id="XP_014679448.1"/>
    </source>
</evidence>
<dbReference type="InterPro" id="IPR009288">
    <property type="entry name" value="AIG2-like_dom"/>
</dbReference>
<dbReference type="Proteomes" id="UP000695022">
    <property type="component" value="Unplaced"/>
</dbReference>
<dbReference type="InterPro" id="IPR036568">
    <property type="entry name" value="GGCT-like_sf"/>
</dbReference>
<evidence type="ECO:0000313" key="4">
    <source>
        <dbReference type="Proteomes" id="UP000695022"/>
    </source>
</evidence>
<organism evidence="4 5">
    <name type="scientific">Priapulus caudatus</name>
    <name type="common">Priapulid worm</name>
    <dbReference type="NCBI Taxonomy" id="37621"/>
    <lineage>
        <taxon>Eukaryota</taxon>
        <taxon>Metazoa</taxon>
        <taxon>Ecdysozoa</taxon>
        <taxon>Scalidophora</taxon>
        <taxon>Priapulida</taxon>
        <taxon>Priapulimorpha</taxon>
        <taxon>Priapulimorphida</taxon>
        <taxon>Priapulidae</taxon>
        <taxon>Priapulus</taxon>
    </lineage>
</organism>
<dbReference type="InterPro" id="IPR013024">
    <property type="entry name" value="GGCT-like"/>
</dbReference>